<feature type="transmembrane region" description="Helical" evidence="10">
    <location>
        <begin position="792"/>
        <end position="811"/>
    </location>
</feature>
<dbReference type="STRING" id="1403190.A0A0F0IG08"/>
<dbReference type="Gene3D" id="3.40.640.10">
    <property type="entry name" value="Type I PLP-dependent aspartate aminotransferase-like (Major domain)"/>
    <property type="match status" value="1"/>
</dbReference>
<feature type="transmembrane region" description="Helical" evidence="10">
    <location>
        <begin position="645"/>
        <end position="667"/>
    </location>
</feature>
<proteinExistence type="inferred from homology"/>
<dbReference type="PANTHER" id="PTHR43795:SF32">
    <property type="entry name" value="AMINOTRANSFERASE GLII-RELATED"/>
    <property type="match status" value="1"/>
</dbReference>
<evidence type="ECO:0000256" key="10">
    <source>
        <dbReference type="SAM" id="Phobius"/>
    </source>
</evidence>
<feature type="transmembrane region" description="Helical" evidence="10">
    <location>
        <begin position="756"/>
        <end position="780"/>
    </location>
</feature>
<dbReference type="Pfam" id="PF13813">
    <property type="entry name" value="MBOAT_2"/>
    <property type="match status" value="1"/>
</dbReference>
<comment type="subcellular location">
    <subcellularLocation>
        <location evidence="2">Membrane</location>
        <topology evidence="2">Multi-pass membrane protein</topology>
    </subcellularLocation>
</comment>
<evidence type="ECO:0000256" key="2">
    <source>
        <dbReference type="ARBA" id="ARBA00004141"/>
    </source>
</evidence>
<accession>A0A0F0IG08</accession>
<keyword evidence="9 10" id="KW-0472">Membrane</keyword>
<dbReference type="InterPro" id="IPR015424">
    <property type="entry name" value="PyrdxlP-dep_Trfase"/>
</dbReference>
<comment type="caution">
    <text evidence="13">The sequence shown here is derived from an EMBL/GenBank/DDBJ whole genome shotgun (WGS) entry which is preliminary data.</text>
</comment>
<evidence type="ECO:0000256" key="1">
    <source>
        <dbReference type="ARBA" id="ARBA00001933"/>
    </source>
</evidence>
<evidence type="ECO:0000256" key="5">
    <source>
        <dbReference type="ARBA" id="ARBA00022679"/>
    </source>
</evidence>
<dbReference type="CDD" id="cd00609">
    <property type="entry name" value="AAT_like"/>
    <property type="match status" value="1"/>
</dbReference>
<dbReference type="GO" id="GO:0030170">
    <property type="term" value="F:pyridoxal phosphate binding"/>
    <property type="evidence" value="ECO:0007669"/>
    <property type="project" value="InterPro"/>
</dbReference>
<dbReference type="GO" id="GO:0016020">
    <property type="term" value="C:membrane"/>
    <property type="evidence" value="ECO:0007669"/>
    <property type="project" value="UniProtKB-SubCell"/>
</dbReference>
<evidence type="ECO:0000313" key="14">
    <source>
        <dbReference type="Proteomes" id="UP000033540"/>
    </source>
</evidence>
<evidence type="ECO:0000313" key="13">
    <source>
        <dbReference type="EMBL" id="KJK66630.1"/>
    </source>
</evidence>
<keyword evidence="7" id="KW-0663">Pyridoxal phosphate</keyword>
<keyword evidence="4 13" id="KW-0032">Aminotransferase</keyword>
<gene>
    <name evidence="13" type="ORF">P875_00128079</name>
</gene>
<dbReference type="Gene3D" id="3.90.1150.10">
    <property type="entry name" value="Aspartate Aminotransferase, domain 1"/>
    <property type="match status" value="1"/>
</dbReference>
<dbReference type="InterPro" id="IPR015422">
    <property type="entry name" value="PyrdxlP-dep_Trfase_small"/>
</dbReference>
<dbReference type="PRINTS" id="PR00753">
    <property type="entry name" value="ACCSYNTHASE"/>
</dbReference>
<dbReference type="Pfam" id="PF00155">
    <property type="entry name" value="Aminotran_1_2"/>
    <property type="match status" value="1"/>
</dbReference>
<dbReference type="GO" id="GO:0008483">
    <property type="term" value="F:transaminase activity"/>
    <property type="evidence" value="ECO:0007669"/>
    <property type="project" value="UniProtKB-KW"/>
</dbReference>
<dbReference type="OrthoDB" id="1077582at2759"/>
<comment type="cofactor">
    <cofactor evidence="1">
        <name>pyridoxal 5'-phosphate</name>
        <dbReference type="ChEBI" id="CHEBI:597326"/>
    </cofactor>
</comment>
<evidence type="ECO:0000256" key="6">
    <source>
        <dbReference type="ARBA" id="ARBA00022692"/>
    </source>
</evidence>
<feature type="domain" description="Aminotransferase class I/classII large" evidence="11">
    <location>
        <begin position="38"/>
        <end position="412"/>
    </location>
</feature>
<evidence type="ECO:0000256" key="9">
    <source>
        <dbReference type="ARBA" id="ARBA00023136"/>
    </source>
</evidence>
<keyword evidence="8 10" id="KW-1133">Transmembrane helix</keyword>
<dbReference type="InterPro" id="IPR032805">
    <property type="entry name" value="Wax_synthase_dom"/>
</dbReference>
<dbReference type="InterPro" id="IPR004839">
    <property type="entry name" value="Aminotransferase_I/II_large"/>
</dbReference>
<dbReference type="GO" id="GO:0006520">
    <property type="term" value="P:amino acid metabolic process"/>
    <property type="evidence" value="ECO:0007669"/>
    <property type="project" value="TreeGrafter"/>
</dbReference>
<dbReference type="InterPro" id="IPR015421">
    <property type="entry name" value="PyrdxlP-dep_Trfase_major"/>
</dbReference>
<evidence type="ECO:0000256" key="8">
    <source>
        <dbReference type="ARBA" id="ARBA00022989"/>
    </source>
</evidence>
<name>A0A0F0IG08_ASPPU</name>
<sequence>MASAGAGLSKRGASNVDAIMPGIRAALLERTRPTVPRIDLSTAENWLLRNEVIELTKEAIRDGLKPHHLSYPNEFAGDADLIKALAAFVNEYFHPHIPVEPDHIATAPGAATCLNTFLYNLCEPGEGILVPAPFWNGFDWLFTARSSAVPVMVHVERSADTLTAKLIPALEKAYEESKIPIRGLLLTNPQNPYGQCYPRSVMEDCIRFCHSKGIHYISDEVYALSNFENPELPDAPPFVSALQIDVKGIGCDLSRVHTFWSTSKDFGSSGFRVGCSITQANEAMHVALALASNTESSSLSAVASTALLTSPRLPELLQLNAQRLQEAYCLMTNFLKKHDIEYIPANSAPFLFARVAPQAQTWEDEKAVIAQLKEAGVNVSGGKAYHVNEDQKGWARLTFALEPSRAEEAIKRMETVLGKHEYQPGCAVRMSSTAFTSSLSNWDLYPTNGSITPHLLLVGAQILFLSGPHFHGRRTLAATTILSLAAIAQYNRFTNNPGVANLFALAWPHWLSAVEKIVFASPGGPEADLWRVDRVPREAMSWPVFGWRKVKWAVTLLLNLRGIRWSFQVKNVPKMPERMTRAQFLRWRLGELVWVLLMTDLVSQMMLRFFFTDAAGVVGNLDSKYITIRDARWGWSFLKALTFGLGPYFFINMQYLVVSLLAVAIGISRPEDWPPLFGKLKEATTVRNFWGTFWHQMLRKSLSTITGAFVDVVGIRRGTNASSYTQLWLAFTISGMMHALSQLLMPRPGNVTASQIAVGIFLFFPWQALVITTEDFVIWLWKQCYGSYQPRWAPIVGYLWVMVTFWIALPWPGDSLCHLKMGEVPPLPFTVVAPLVQMLPIP</sequence>
<evidence type="ECO:0000256" key="7">
    <source>
        <dbReference type="ARBA" id="ARBA00022898"/>
    </source>
</evidence>
<dbReference type="InterPro" id="IPR050478">
    <property type="entry name" value="Ethylene_sulfur-biosynth"/>
</dbReference>
<evidence type="ECO:0000259" key="11">
    <source>
        <dbReference type="Pfam" id="PF00155"/>
    </source>
</evidence>
<comment type="similarity">
    <text evidence="3">Belongs to the class-I pyridoxal-phosphate-dependent aminotransferase family.</text>
</comment>
<organism evidence="13 14">
    <name type="scientific">Aspergillus parasiticus (strain ATCC 56775 / NRRL 5862 / SRRC 143 / SU-1)</name>
    <dbReference type="NCBI Taxonomy" id="1403190"/>
    <lineage>
        <taxon>Eukaryota</taxon>
        <taxon>Fungi</taxon>
        <taxon>Dikarya</taxon>
        <taxon>Ascomycota</taxon>
        <taxon>Pezizomycotina</taxon>
        <taxon>Eurotiomycetes</taxon>
        <taxon>Eurotiomycetidae</taxon>
        <taxon>Eurotiales</taxon>
        <taxon>Aspergillaceae</taxon>
        <taxon>Aspergillus</taxon>
        <taxon>Aspergillus subgen. Circumdati</taxon>
    </lineage>
</organism>
<evidence type="ECO:0000259" key="12">
    <source>
        <dbReference type="Pfam" id="PF13813"/>
    </source>
</evidence>
<dbReference type="Proteomes" id="UP000033540">
    <property type="component" value="Unassembled WGS sequence"/>
</dbReference>
<dbReference type="SUPFAM" id="SSF53383">
    <property type="entry name" value="PLP-dependent transferases"/>
    <property type="match status" value="1"/>
</dbReference>
<reference evidence="13 14" key="1">
    <citation type="submission" date="2015-02" db="EMBL/GenBank/DDBJ databases">
        <title>Draft genome sequence of Aspergillus parasiticus SU-1.</title>
        <authorList>
            <person name="Yu J."/>
            <person name="Fedorova N."/>
            <person name="Yin Y."/>
            <person name="Losada L."/>
            <person name="Zafar N."/>
            <person name="Taujale R."/>
            <person name="Ehrlich K.C."/>
            <person name="Bhatnagar D."/>
            <person name="Cleveland T.E."/>
            <person name="Bennett J.W."/>
            <person name="Nierman W.C."/>
        </authorList>
    </citation>
    <scope>NUCLEOTIDE SEQUENCE [LARGE SCALE GENOMIC DNA]</scope>
    <source>
        <strain evidence="14">ATCC 56775 / NRRL 5862 / SRRC 143 / SU-1</strain>
    </source>
</reference>
<protein>
    <submittedName>
        <fullName evidence="13">Aminotransferase class I and II</fullName>
    </submittedName>
</protein>
<keyword evidence="5 13" id="KW-0808">Transferase</keyword>
<dbReference type="AlphaFoldDB" id="A0A0F0IG08"/>
<feature type="transmembrane region" description="Helical" evidence="10">
    <location>
        <begin position="727"/>
        <end position="744"/>
    </location>
</feature>
<dbReference type="PANTHER" id="PTHR43795">
    <property type="entry name" value="BIFUNCTIONAL ASPARTATE AMINOTRANSFERASE AND GLUTAMATE/ASPARTATE-PREPHENATE AMINOTRANSFERASE-RELATED"/>
    <property type="match status" value="1"/>
</dbReference>
<evidence type="ECO:0000256" key="4">
    <source>
        <dbReference type="ARBA" id="ARBA00022576"/>
    </source>
</evidence>
<keyword evidence="6 10" id="KW-0812">Transmembrane</keyword>
<feature type="domain" description="Wax synthase" evidence="12">
    <location>
        <begin position="673"/>
        <end position="762"/>
    </location>
</feature>
<dbReference type="EMBL" id="JZEE01000238">
    <property type="protein sequence ID" value="KJK66630.1"/>
    <property type="molecule type" value="Genomic_DNA"/>
</dbReference>
<evidence type="ECO:0000256" key="3">
    <source>
        <dbReference type="ARBA" id="ARBA00007441"/>
    </source>
</evidence>